<reference evidence="1" key="1">
    <citation type="submission" date="2020-02" db="EMBL/GenBank/DDBJ databases">
        <authorList>
            <person name="Meier V. D."/>
        </authorList>
    </citation>
    <scope>NUCLEOTIDE SEQUENCE</scope>
    <source>
        <strain evidence="1">AVDCRST_MAG50</strain>
    </source>
</reference>
<dbReference type="AlphaFoldDB" id="A0A6J4HTE6"/>
<gene>
    <name evidence="1" type="ORF">AVDCRST_MAG50-1270</name>
</gene>
<protein>
    <submittedName>
        <fullName evidence="1">Uncharacterized protein</fullName>
    </submittedName>
</protein>
<dbReference type="NCBIfam" id="NF040657">
    <property type="entry name" value="immun_SitI3"/>
    <property type="match status" value="1"/>
</dbReference>
<evidence type="ECO:0000313" key="1">
    <source>
        <dbReference type="EMBL" id="CAA9232886.1"/>
    </source>
</evidence>
<name>A0A6J4HTE6_9ACTN</name>
<accession>A0A6J4HTE6</accession>
<proteinExistence type="predicted"/>
<sequence>MATEHLMYLAAPGPAEEVAATVLRDGQEGGLIASEVTVASVMGEGINLGSGLRVRISHVQPDPKDPVVADMQIVPNTLFYFRLHNLEDRERQTDEVVWLALDALIRFPGDAVLTFQLEVIWLLRRGDQLWLHTEPNFWTPERLQMVPMPYLQAAMHFPD</sequence>
<dbReference type="EMBL" id="CADCTF010000063">
    <property type="protein sequence ID" value="CAA9232886.1"/>
    <property type="molecule type" value="Genomic_DNA"/>
</dbReference>
<organism evidence="1">
    <name type="scientific">uncultured Acidimicrobiales bacterium</name>
    <dbReference type="NCBI Taxonomy" id="310071"/>
    <lineage>
        <taxon>Bacteria</taxon>
        <taxon>Bacillati</taxon>
        <taxon>Actinomycetota</taxon>
        <taxon>Acidimicrobiia</taxon>
        <taxon>Acidimicrobiales</taxon>
        <taxon>environmental samples</taxon>
    </lineage>
</organism>
<dbReference type="InterPro" id="IPR049799">
    <property type="entry name" value="SitI3-like"/>
</dbReference>